<dbReference type="AlphaFoldDB" id="A0A8H5AX51"/>
<feature type="compositionally biased region" description="Low complexity" evidence="3">
    <location>
        <begin position="224"/>
        <end position="233"/>
    </location>
</feature>
<dbReference type="CDD" id="cd10845">
    <property type="entry name" value="DSRM_RNAse_III_family"/>
    <property type="match status" value="1"/>
</dbReference>
<proteinExistence type="predicted"/>
<feature type="compositionally biased region" description="Polar residues" evidence="3">
    <location>
        <begin position="206"/>
        <end position="221"/>
    </location>
</feature>
<organism evidence="6 7">
    <name type="scientific">Psilocybe cf. subviscida</name>
    <dbReference type="NCBI Taxonomy" id="2480587"/>
    <lineage>
        <taxon>Eukaryota</taxon>
        <taxon>Fungi</taxon>
        <taxon>Dikarya</taxon>
        <taxon>Basidiomycota</taxon>
        <taxon>Agaricomycotina</taxon>
        <taxon>Agaricomycetes</taxon>
        <taxon>Agaricomycetidae</taxon>
        <taxon>Agaricales</taxon>
        <taxon>Agaricineae</taxon>
        <taxon>Strophariaceae</taxon>
        <taxon>Psilocybe</taxon>
    </lineage>
</organism>
<dbReference type="Pfam" id="PF00035">
    <property type="entry name" value="dsrm"/>
    <property type="match status" value="1"/>
</dbReference>
<evidence type="ECO:0000256" key="1">
    <source>
        <dbReference type="ARBA" id="ARBA00022884"/>
    </source>
</evidence>
<dbReference type="InterPro" id="IPR036389">
    <property type="entry name" value="RNase_III_sf"/>
</dbReference>
<reference evidence="6 7" key="1">
    <citation type="journal article" date="2020" name="ISME J.">
        <title>Uncovering the hidden diversity of litter-decomposition mechanisms in mushroom-forming fungi.</title>
        <authorList>
            <person name="Floudas D."/>
            <person name="Bentzer J."/>
            <person name="Ahren D."/>
            <person name="Johansson T."/>
            <person name="Persson P."/>
            <person name="Tunlid A."/>
        </authorList>
    </citation>
    <scope>NUCLEOTIDE SEQUENCE [LARGE SCALE GENOMIC DNA]</scope>
    <source>
        <strain evidence="6 7">CBS 101986</strain>
    </source>
</reference>
<dbReference type="EMBL" id="JAACJJ010000056">
    <property type="protein sequence ID" value="KAF5312589.1"/>
    <property type="molecule type" value="Genomic_DNA"/>
</dbReference>
<feature type="domain" description="DRBM" evidence="4">
    <location>
        <begin position="276"/>
        <end position="343"/>
    </location>
</feature>
<dbReference type="GO" id="GO:0006396">
    <property type="term" value="P:RNA processing"/>
    <property type="evidence" value="ECO:0007669"/>
    <property type="project" value="InterPro"/>
</dbReference>
<accession>A0A8H5AX51</accession>
<evidence type="ECO:0000313" key="6">
    <source>
        <dbReference type="EMBL" id="KAF5312589.1"/>
    </source>
</evidence>
<protein>
    <recommendedName>
        <fullName evidence="8">RNase III domain-containing protein</fullName>
    </recommendedName>
</protein>
<feature type="region of interest" description="Disordered" evidence="3">
    <location>
        <begin position="198"/>
        <end position="266"/>
    </location>
</feature>
<keyword evidence="7" id="KW-1185">Reference proteome</keyword>
<comment type="caution">
    <text evidence="6">The sequence shown here is derived from an EMBL/GenBank/DDBJ whole genome shotgun (WGS) entry which is preliminary data.</text>
</comment>
<dbReference type="InterPro" id="IPR014720">
    <property type="entry name" value="dsRBD_dom"/>
</dbReference>
<gene>
    <name evidence="6" type="ORF">D9619_002795</name>
</gene>
<dbReference type="CDD" id="cd00593">
    <property type="entry name" value="RIBOc"/>
    <property type="match status" value="1"/>
</dbReference>
<dbReference type="SUPFAM" id="SSF69065">
    <property type="entry name" value="RNase III domain-like"/>
    <property type="match status" value="1"/>
</dbReference>
<dbReference type="Proteomes" id="UP000567179">
    <property type="component" value="Unassembled WGS sequence"/>
</dbReference>
<evidence type="ECO:0000259" key="5">
    <source>
        <dbReference type="PROSITE" id="PS50142"/>
    </source>
</evidence>
<feature type="compositionally biased region" description="Pro residues" evidence="3">
    <location>
        <begin position="234"/>
        <end position="265"/>
    </location>
</feature>
<sequence>MSAPPIPKLDNDVDLMLDIFTHSSLRYPNAPLNDDYGDTARLADLGAKILDAVVSYHFFAHKPNKTVAEIQEERKTILGPTNLSAWLDTYGLKNKLRANPSEIEAILADPAEMAHFFHIYVGALYIRNGLAPVQTWISALIDPTVEVVIPGPPSAQQPTAHHQHQPPLNLYQMYGMQQHGMQGQQALQGMQEKGMQYDQGSFYGGASSSGKPPSYGQQSYHGYSPAPSHSSFASPPPQPNEPPPPTPSGAPPPQPPPPAGAPPPFGYSAASTLSLVSLALVNQTASQQGISVTYPAEQTGPPHLPTWTVRCCMNGIERGRGVGKSMKVAKEEAARQAWAAMGWGPS</sequence>
<dbReference type="SMART" id="SM00358">
    <property type="entry name" value="DSRM"/>
    <property type="match status" value="1"/>
</dbReference>
<dbReference type="PROSITE" id="PS50137">
    <property type="entry name" value="DS_RBD"/>
    <property type="match status" value="1"/>
</dbReference>
<feature type="domain" description="RNase III" evidence="5">
    <location>
        <begin position="11"/>
        <end position="129"/>
    </location>
</feature>
<evidence type="ECO:0000259" key="4">
    <source>
        <dbReference type="PROSITE" id="PS50137"/>
    </source>
</evidence>
<dbReference type="PROSITE" id="PS50142">
    <property type="entry name" value="RNASE_3_2"/>
    <property type="match status" value="1"/>
</dbReference>
<evidence type="ECO:0000313" key="7">
    <source>
        <dbReference type="Proteomes" id="UP000567179"/>
    </source>
</evidence>
<dbReference type="GO" id="GO:0004525">
    <property type="term" value="F:ribonuclease III activity"/>
    <property type="evidence" value="ECO:0007669"/>
    <property type="project" value="InterPro"/>
</dbReference>
<dbReference type="Gene3D" id="3.30.160.20">
    <property type="match status" value="1"/>
</dbReference>
<dbReference type="SMART" id="SM00535">
    <property type="entry name" value="RIBOc"/>
    <property type="match status" value="1"/>
</dbReference>
<evidence type="ECO:0008006" key="8">
    <source>
        <dbReference type="Google" id="ProtNLM"/>
    </source>
</evidence>
<keyword evidence="1 2" id="KW-0694">RNA-binding</keyword>
<dbReference type="GO" id="GO:0003723">
    <property type="term" value="F:RNA binding"/>
    <property type="evidence" value="ECO:0007669"/>
    <property type="project" value="UniProtKB-UniRule"/>
</dbReference>
<dbReference type="SUPFAM" id="SSF54768">
    <property type="entry name" value="dsRNA-binding domain-like"/>
    <property type="match status" value="1"/>
</dbReference>
<dbReference type="Pfam" id="PF00636">
    <property type="entry name" value="Ribonuclease_3"/>
    <property type="match status" value="1"/>
</dbReference>
<dbReference type="InterPro" id="IPR000999">
    <property type="entry name" value="RNase_III_dom"/>
</dbReference>
<dbReference type="Gene3D" id="1.10.1520.10">
    <property type="entry name" value="Ribonuclease III domain"/>
    <property type="match status" value="1"/>
</dbReference>
<name>A0A8H5AX51_9AGAR</name>
<evidence type="ECO:0000256" key="3">
    <source>
        <dbReference type="SAM" id="MobiDB-lite"/>
    </source>
</evidence>
<evidence type="ECO:0000256" key="2">
    <source>
        <dbReference type="PROSITE-ProRule" id="PRU00266"/>
    </source>
</evidence>
<dbReference type="OrthoDB" id="3353871at2759"/>